<proteinExistence type="predicted"/>
<name>A0ABS6RZ66_9BACT</name>
<keyword evidence="2" id="KW-1185">Reference proteome</keyword>
<dbReference type="RefSeq" id="WP_218252118.1">
    <property type="nucleotide sequence ID" value="NZ_JABXWD010000111.1"/>
</dbReference>
<dbReference type="Proteomes" id="UP001196980">
    <property type="component" value="Unassembled WGS sequence"/>
</dbReference>
<reference evidence="1 2" key="1">
    <citation type="journal article" date="2020" name="J Geophys Res Biogeosci">
        <title>Magnetotaxis as an Adaptation to Enable Bacterial Shuttling of Microbial Sulfur and Sulfur Cycling Across Aquatic Oxic#Anoxic Interfaces.</title>
        <authorList>
            <person name="Li J."/>
            <person name="Liu P."/>
            <person name="Wang J."/>
            <person name="Roberts A.P."/>
            <person name="Pan Y."/>
        </authorList>
    </citation>
    <scope>NUCLEOTIDE SEQUENCE [LARGE SCALE GENOMIC DNA]</scope>
    <source>
        <strain evidence="1 2">MYR-1_YQ</strain>
    </source>
</reference>
<protein>
    <submittedName>
        <fullName evidence="1">Uncharacterized protein</fullName>
    </submittedName>
</protein>
<evidence type="ECO:0000313" key="1">
    <source>
        <dbReference type="EMBL" id="MBV6341483.1"/>
    </source>
</evidence>
<dbReference type="EMBL" id="JABXWD010000111">
    <property type="protein sequence ID" value="MBV6341483.1"/>
    <property type="molecule type" value="Genomic_DNA"/>
</dbReference>
<comment type="caution">
    <text evidence="1">The sequence shown here is derived from an EMBL/GenBank/DDBJ whole genome shotgun (WGS) entry which is preliminary data.</text>
</comment>
<gene>
    <name evidence="1" type="ORF">HWQ67_07780</name>
</gene>
<accession>A0ABS6RZ66</accession>
<sequence length="88" mass="9977">MKALKMHKSGLTLADYRALCGIERAAKEIVCQMGFLRKHISTGEIYGEEFRLMYAGSQAAKIYHLSKGVSRRYDERKNKAVKDNPIAI</sequence>
<evidence type="ECO:0000313" key="2">
    <source>
        <dbReference type="Proteomes" id="UP001196980"/>
    </source>
</evidence>
<organism evidence="1 2">
    <name type="scientific">Candidatus Magnetobacterium casense</name>
    <dbReference type="NCBI Taxonomy" id="1455061"/>
    <lineage>
        <taxon>Bacteria</taxon>
        <taxon>Pseudomonadati</taxon>
        <taxon>Nitrospirota</taxon>
        <taxon>Thermodesulfovibrionia</taxon>
        <taxon>Thermodesulfovibrionales</taxon>
        <taxon>Candidatus Magnetobacteriaceae</taxon>
        <taxon>Candidatus Magnetobacterium</taxon>
    </lineage>
</organism>
<feature type="non-terminal residue" evidence="1">
    <location>
        <position position="88"/>
    </location>
</feature>